<protein>
    <submittedName>
        <fullName evidence="1">Uncharacterized protein</fullName>
    </submittedName>
</protein>
<gene>
    <name evidence="1" type="ORF">KUTeg_002910</name>
</gene>
<organism evidence="1 2">
    <name type="scientific">Tegillarca granosa</name>
    <name type="common">Malaysian cockle</name>
    <name type="synonym">Anadara granosa</name>
    <dbReference type="NCBI Taxonomy" id="220873"/>
    <lineage>
        <taxon>Eukaryota</taxon>
        <taxon>Metazoa</taxon>
        <taxon>Spiralia</taxon>
        <taxon>Lophotrochozoa</taxon>
        <taxon>Mollusca</taxon>
        <taxon>Bivalvia</taxon>
        <taxon>Autobranchia</taxon>
        <taxon>Pteriomorphia</taxon>
        <taxon>Arcoida</taxon>
        <taxon>Arcoidea</taxon>
        <taxon>Arcidae</taxon>
        <taxon>Tegillarca</taxon>
    </lineage>
</organism>
<dbReference type="EMBL" id="JARBDR010000206">
    <property type="protein sequence ID" value="KAJ8319536.1"/>
    <property type="molecule type" value="Genomic_DNA"/>
</dbReference>
<keyword evidence="2" id="KW-1185">Reference proteome</keyword>
<accession>A0ABQ9FQI0</accession>
<evidence type="ECO:0000313" key="2">
    <source>
        <dbReference type="Proteomes" id="UP001217089"/>
    </source>
</evidence>
<dbReference type="Proteomes" id="UP001217089">
    <property type="component" value="Unassembled WGS sequence"/>
</dbReference>
<comment type="caution">
    <text evidence="1">The sequence shown here is derived from an EMBL/GenBank/DDBJ whole genome shotgun (WGS) entry which is preliminary data.</text>
</comment>
<sequence length="66" mass="7453">MKDLIIDLDMKTGENGMNHRKIECHSMIPIYCTIFFSLEEALSWAAENTASNLASELINVSEQTAY</sequence>
<reference evidence="1 2" key="1">
    <citation type="submission" date="2022-12" db="EMBL/GenBank/DDBJ databases">
        <title>Chromosome-level genome of Tegillarca granosa.</title>
        <authorList>
            <person name="Kim J."/>
        </authorList>
    </citation>
    <scope>NUCLEOTIDE SEQUENCE [LARGE SCALE GENOMIC DNA]</scope>
    <source>
        <strain evidence="1">Teg-2019</strain>
        <tissue evidence="1">Adductor muscle</tissue>
    </source>
</reference>
<proteinExistence type="predicted"/>
<evidence type="ECO:0000313" key="1">
    <source>
        <dbReference type="EMBL" id="KAJ8319536.1"/>
    </source>
</evidence>
<name>A0ABQ9FQI0_TEGGR</name>